<dbReference type="PROSITE" id="PS01108">
    <property type="entry name" value="RIBOSOMAL_L24"/>
    <property type="match status" value="1"/>
</dbReference>
<accession>A0A7S0UUH6</accession>
<feature type="region of interest" description="Disordered" evidence="4">
    <location>
        <begin position="1"/>
        <end position="32"/>
    </location>
</feature>
<dbReference type="EMBL" id="HBFM01013948">
    <property type="protein sequence ID" value="CAD8772312.1"/>
    <property type="molecule type" value="Transcribed_RNA"/>
</dbReference>
<dbReference type="AlphaFoldDB" id="A0A7S0UUH6"/>
<dbReference type="NCBIfam" id="TIGR01080">
    <property type="entry name" value="rplX_A_E"/>
    <property type="match status" value="1"/>
</dbReference>
<organism evidence="6">
    <name type="scientific">Polytomella parva</name>
    <dbReference type="NCBI Taxonomy" id="51329"/>
    <lineage>
        <taxon>Eukaryota</taxon>
        <taxon>Viridiplantae</taxon>
        <taxon>Chlorophyta</taxon>
        <taxon>core chlorophytes</taxon>
        <taxon>Chlorophyceae</taxon>
        <taxon>CS clade</taxon>
        <taxon>Chlamydomonadales</taxon>
        <taxon>Chlamydomonadaceae</taxon>
        <taxon>Polytomella</taxon>
    </lineage>
</organism>
<dbReference type="Gene3D" id="2.30.30.30">
    <property type="match status" value="1"/>
</dbReference>
<dbReference type="GO" id="GO:0003735">
    <property type="term" value="F:structural constituent of ribosome"/>
    <property type="evidence" value="ECO:0007669"/>
    <property type="project" value="InterPro"/>
</dbReference>
<dbReference type="GO" id="GO:0003723">
    <property type="term" value="F:RNA binding"/>
    <property type="evidence" value="ECO:0007669"/>
    <property type="project" value="InterPro"/>
</dbReference>
<feature type="region of interest" description="Disordered" evidence="4">
    <location>
        <begin position="119"/>
        <end position="145"/>
    </location>
</feature>
<evidence type="ECO:0000256" key="3">
    <source>
        <dbReference type="ARBA" id="ARBA00023274"/>
    </source>
</evidence>
<dbReference type="SMART" id="SM00739">
    <property type="entry name" value="KOW"/>
    <property type="match status" value="1"/>
</dbReference>
<dbReference type="PANTHER" id="PTHR11143">
    <property type="entry name" value="60S RIBOSOMAL PROTEIN L26 FAMILY MEMBER"/>
    <property type="match status" value="1"/>
</dbReference>
<feature type="compositionally biased region" description="Basic and acidic residues" evidence="4">
    <location>
        <begin position="119"/>
        <end position="128"/>
    </location>
</feature>
<dbReference type="InterPro" id="IPR041988">
    <property type="entry name" value="Ribosomal_uL24_KOW"/>
</dbReference>
<evidence type="ECO:0000256" key="2">
    <source>
        <dbReference type="ARBA" id="ARBA00022980"/>
    </source>
</evidence>
<comment type="similarity">
    <text evidence="1">Belongs to the universal ribosomal protein uL24 family.</text>
</comment>
<proteinExistence type="inferred from homology"/>
<keyword evidence="3" id="KW-0687">Ribonucleoprotein</keyword>
<dbReference type="SUPFAM" id="SSF50104">
    <property type="entry name" value="Translation proteins SH3-like domain"/>
    <property type="match status" value="1"/>
</dbReference>
<keyword evidence="2" id="KW-0689">Ribosomal protein</keyword>
<dbReference type="Pfam" id="PF16906">
    <property type="entry name" value="Ribosomal_L26"/>
    <property type="match status" value="1"/>
</dbReference>
<dbReference type="InterPro" id="IPR005756">
    <property type="entry name" value="Ribosomal_uL24_euk/arc"/>
</dbReference>
<dbReference type="GO" id="GO:0006412">
    <property type="term" value="P:translation"/>
    <property type="evidence" value="ECO:0007669"/>
    <property type="project" value="InterPro"/>
</dbReference>
<dbReference type="CDD" id="cd06089">
    <property type="entry name" value="KOW_RPL26"/>
    <property type="match status" value="1"/>
</dbReference>
<feature type="domain" description="KOW" evidence="5">
    <location>
        <begin position="48"/>
        <end position="75"/>
    </location>
</feature>
<sequence length="145" mass="16140">MKYSASVSSSRRKSRKAHFSATSDERRKLMSAPLSSELKNKYSVRAVPIRKDDEVEVVRGTFKGKTGKVVQVYRRRWVIHVEEISRTKTNGSTVAVGIDPSKVIITKIKLDKDRKALLERKKSGKSAEKGTGSNVDSDVAMSTVN</sequence>
<dbReference type="InterPro" id="IPR008991">
    <property type="entry name" value="Translation_prot_SH3-like_sf"/>
</dbReference>
<dbReference type="FunFam" id="2.30.30.30:FF:000009">
    <property type="entry name" value="60S ribosomal protein L26"/>
    <property type="match status" value="1"/>
</dbReference>
<evidence type="ECO:0000256" key="1">
    <source>
        <dbReference type="ARBA" id="ARBA00010618"/>
    </source>
</evidence>
<dbReference type="GO" id="GO:0015934">
    <property type="term" value="C:large ribosomal subunit"/>
    <property type="evidence" value="ECO:0007669"/>
    <property type="project" value="InterPro"/>
</dbReference>
<name>A0A7S0UUH6_9CHLO</name>
<evidence type="ECO:0000313" key="6">
    <source>
        <dbReference type="EMBL" id="CAD8772312.1"/>
    </source>
</evidence>
<protein>
    <recommendedName>
        <fullName evidence="5">KOW domain-containing protein</fullName>
    </recommendedName>
</protein>
<dbReference type="InterPro" id="IPR014722">
    <property type="entry name" value="Rib_uL2_dom2"/>
</dbReference>
<dbReference type="InterPro" id="IPR005824">
    <property type="entry name" value="KOW"/>
</dbReference>
<dbReference type="Pfam" id="PF00467">
    <property type="entry name" value="KOW"/>
    <property type="match status" value="1"/>
</dbReference>
<reference evidence="6" key="1">
    <citation type="submission" date="2021-01" db="EMBL/GenBank/DDBJ databases">
        <authorList>
            <person name="Corre E."/>
            <person name="Pelletier E."/>
            <person name="Niang G."/>
            <person name="Scheremetjew M."/>
            <person name="Finn R."/>
            <person name="Kale V."/>
            <person name="Holt S."/>
            <person name="Cochrane G."/>
            <person name="Meng A."/>
            <person name="Brown T."/>
            <person name="Cohen L."/>
        </authorList>
    </citation>
    <scope>NUCLEOTIDE SEQUENCE</scope>
    <source>
        <strain evidence="6">SAG 63-3</strain>
    </source>
</reference>
<evidence type="ECO:0000256" key="4">
    <source>
        <dbReference type="SAM" id="MobiDB-lite"/>
    </source>
</evidence>
<evidence type="ECO:0000259" key="5">
    <source>
        <dbReference type="SMART" id="SM00739"/>
    </source>
</evidence>
<feature type="compositionally biased region" description="Polar residues" evidence="4">
    <location>
        <begin position="131"/>
        <end position="145"/>
    </location>
</feature>
<dbReference type="InterPro" id="IPR005825">
    <property type="entry name" value="Ribosomal_uL24_CS"/>
</dbReference>
<gene>
    <name evidence="6" type="ORF">PPAR00522_LOCUS8717</name>
</gene>